<protein>
    <submittedName>
        <fullName evidence="2">Uncharacterized protein</fullName>
    </submittedName>
</protein>
<comment type="caution">
    <text evidence="2">The sequence shown here is derived from an EMBL/GenBank/DDBJ whole genome shotgun (WGS) entry which is preliminary data.</text>
</comment>
<proteinExistence type="predicted"/>
<dbReference type="Proteomes" id="UP000824120">
    <property type="component" value="Chromosome 8"/>
</dbReference>
<feature type="compositionally biased region" description="Polar residues" evidence="1">
    <location>
        <begin position="31"/>
        <end position="47"/>
    </location>
</feature>
<evidence type="ECO:0000256" key="1">
    <source>
        <dbReference type="SAM" id="MobiDB-lite"/>
    </source>
</evidence>
<dbReference type="PANTHER" id="PTHR34222:SF82">
    <property type="entry name" value="CCHC-TYPE DOMAIN-CONTAINING PROTEIN"/>
    <property type="match status" value="1"/>
</dbReference>
<gene>
    <name evidence="2" type="ORF">H5410_041020</name>
</gene>
<dbReference type="PANTHER" id="PTHR34222">
    <property type="entry name" value="GAG_PRE-INTEGRS DOMAIN-CONTAINING PROTEIN"/>
    <property type="match status" value="1"/>
</dbReference>
<organism evidence="2 3">
    <name type="scientific">Solanum commersonii</name>
    <name type="common">Commerson's wild potato</name>
    <name type="synonym">Commerson's nightshade</name>
    <dbReference type="NCBI Taxonomy" id="4109"/>
    <lineage>
        <taxon>Eukaryota</taxon>
        <taxon>Viridiplantae</taxon>
        <taxon>Streptophyta</taxon>
        <taxon>Embryophyta</taxon>
        <taxon>Tracheophyta</taxon>
        <taxon>Spermatophyta</taxon>
        <taxon>Magnoliopsida</taxon>
        <taxon>eudicotyledons</taxon>
        <taxon>Gunneridae</taxon>
        <taxon>Pentapetalae</taxon>
        <taxon>asterids</taxon>
        <taxon>lamiids</taxon>
        <taxon>Solanales</taxon>
        <taxon>Solanaceae</taxon>
        <taxon>Solanoideae</taxon>
        <taxon>Solaneae</taxon>
        <taxon>Solanum</taxon>
    </lineage>
</organism>
<feature type="compositionally biased region" description="Basic residues" evidence="1">
    <location>
        <begin position="82"/>
        <end position="96"/>
    </location>
</feature>
<reference evidence="2 3" key="1">
    <citation type="submission" date="2020-09" db="EMBL/GenBank/DDBJ databases">
        <title>De no assembly of potato wild relative species, Solanum commersonii.</title>
        <authorList>
            <person name="Cho K."/>
        </authorList>
    </citation>
    <scope>NUCLEOTIDE SEQUENCE [LARGE SCALE GENOMIC DNA]</scope>
    <source>
        <strain evidence="2">LZ3.2</strain>
        <tissue evidence="2">Leaf</tissue>
    </source>
</reference>
<sequence>MHNQKLLQFLMGLNDTYEHARGQVSMMVPSPSLNKTNISTPIRKTRSSSSYDPNAFCDYCKRTWHTQTINYQLHGYPPSYERKKKGTPNTYHGRRRFNNDRRPHPTAHNVGSIEGASAIGSSANLAKGHYSSTSNSTALTVKYVQSDWILYSGATNHMTPNSDLLVHKYPQTVDKSRSV</sequence>
<evidence type="ECO:0000313" key="2">
    <source>
        <dbReference type="EMBL" id="KAG5590506.1"/>
    </source>
</evidence>
<accession>A0A9J5XRU1</accession>
<dbReference type="OrthoDB" id="1002462at2759"/>
<dbReference type="AlphaFoldDB" id="A0A9J5XRU1"/>
<dbReference type="EMBL" id="JACXVP010000008">
    <property type="protein sequence ID" value="KAG5590506.1"/>
    <property type="molecule type" value="Genomic_DNA"/>
</dbReference>
<feature type="region of interest" description="Disordered" evidence="1">
    <location>
        <begin position="75"/>
        <end position="112"/>
    </location>
</feature>
<feature type="region of interest" description="Disordered" evidence="1">
    <location>
        <begin position="28"/>
        <end position="47"/>
    </location>
</feature>
<evidence type="ECO:0000313" key="3">
    <source>
        <dbReference type="Proteomes" id="UP000824120"/>
    </source>
</evidence>
<name>A0A9J5XRU1_SOLCO</name>
<keyword evidence="3" id="KW-1185">Reference proteome</keyword>